<dbReference type="EMBL" id="JACBZO010000001">
    <property type="protein sequence ID" value="NYI42426.1"/>
    <property type="molecule type" value="Genomic_DNA"/>
</dbReference>
<name>A0A7Y9ZC61_9MICO</name>
<comment type="caution">
    <text evidence="2">The sequence shown here is derived from an EMBL/GenBank/DDBJ whole genome shotgun (WGS) entry which is preliminary data.</text>
</comment>
<dbReference type="AlphaFoldDB" id="A0A7Y9ZC61"/>
<dbReference type="Proteomes" id="UP000547973">
    <property type="component" value="Unassembled WGS sequence"/>
</dbReference>
<feature type="compositionally biased region" description="Pro residues" evidence="1">
    <location>
        <begin position="79"/>
        <end position="89"/>
    </location>
</feature>
<evidence type="ECO:0000313" key="3">
    <source>
        <dbReference type="Proteomes" id="UP000547973"/>
    </source>
</evidence>
<keyword evidence="3" id="KW-1185">Reference proteome</keyword>
<proteinExistence type="predicted"/>
<evidence type="ECO:0000256" key="1">
    <source>
        <dbReference type="SAM" id="MobiDB-lite"/>
    </source>
</evidence>
<evidence type="ECO:0000313" key="2">
    <source>
        <dbReference type="EMBL" id="NYI42426.1"/>
    </source>
</evidence>
<dbReference type="RefSeq" id="WP_062074253.1">
    <property type="nucleotide sequence ID" value="NZ_BBRC01000002.1"/>
</dbReference>
<reference evidence="2 3" key="1">
    <citation type="submission" date="2020-07" db="EMBL/GenBank/DDBJ databases">
        <title>Sequencing the genomes of 1000 actinobacteria strains.</title>
        <authorList>
            <person name="Klenk H.-P."/>
        </authorList>
    </citation>
    <scope>NUCLEOTIDE SEQUENCE [LARGE SCALE GENOMIC DNA]</scope>
    <source>
        <strain evidence="2 3">DSM 19970</strain>
    </source>
</reference>
<accession>A0A7Y9ZC61</accession>
<protein>
    <submittedName>
        <fullName evidence="2">Uncharacterized protein</fullName>
    </submittedName>
</protein>
<gene>
    <name evidence="2" type="ORF">BKA03_002545</name>
</gene>
<feature type="compositionally biased region" description="Low complexity" evidence="1">
    <location>
        <begin position="45"/>
        <end position="57"/>
    </location>
</feature>
<feature type="region of interest" description="Disordered" evidence="1">
    <location>
        <begin position="35"/>
        <end position="90"/>
    </location>
</feature>
<sequence length="244" mass="25761">MNLSHHHTTDARRVSRIARSATLAVIALGFTAACTSSPTESSAGAKATPTAADTPATSSPPPTPSPATSSTATATSTPAPKPDPAPLGWPRPGWTAQTLGFYGISVSIPDTWYFDNNEVGTWTDGTINIFCDAWRDPDLLNPEGPNVIDLANSRWNATFGHGAAANAYGFQTFYGGNVWGADVTLGDGTTVEPRAFIVKDNVWIHCGAITRGTTSTAPELHDIIDSIQVVNPAAMHLKSWMENP</sequence>
<feature type="compositionally biased region" description="Low complexity" evidence="1">
    <location>
        <begin position="66"/>
        <end position="78"/>
    </location>
</feature>
<organism evidence="2 3">
    <name type="scientific">Demequina lutea</name>
    <dbReference type="NCBI Taxonomy" id="431489"/>
    <lineage>
        <taxon>Bacteria</taxon>
        <taxon>Bacillati</taxon>
        <taxon>Actinomycetota</taxon>
        <taxon>Actinomycetes</taxon>
        <taxon>Micrococcales</taxon>
        <taxon>Demequinaceae</taxon>
        <taxon>Demequina</taxon>
    </lineage>
</organism>